<keyword evidence="1" id="KW-0472">Membrane</keyword>
<name>A0A9W7T135_9PEZI</name>
<gene>
    <name evidence="2" type="ORF">Tdes44962_MAKER01303</name>
</gene>
<protein>
    <submittedName>
        <fullName evidence="2">Uncharacterized protein</fullName>
    </submittedName>
</protein>
<organism evidence="2 3">
    <name type="scientific">Teratosphaeria destructans</name>
    <dbReference type="NCBI Taxonomy" id="418781"/>
    <lineage>
        <taxon>Eukaryota</taxon>
        <taxon>Fungi</taxon>
        <taxon>Dikarya</taxon>
        <taxon>Ascomycota</taxon>
        <taxon>Pezizomycotina</taxon>
        <taxon>Dothideomycetes</taxon>
        <taxon>Dothideomycetidae</taxon>
        <taxon>Mycosphaerellales</taxon>
        <taxon>Teratosphaeriaceae</taxon>
        <taxon>Teratosphaeria</taxon>
    </lineage>
</organism>
<evidence type="ECO:0000313" key="2">
    <source>
        <dbReference type="EMBL" id="KAH9845293.1"/>
    </source>
</evidence>
<dbReference type="OrthoDB" id="2522565at2759"/>
<comment type="caution">
    <text evidence="2">The sequence shown here is derived from an EMBL/GenBank/DDBJ whole genome shotgun (WGS) entry which is preliminary data.</text>
</comment>
<reference evidence="2 3" key="1">
    <citation type="journal article" date="2018" name="IMA Fungus">
        <title>IMA Genome-F 10: Nine draft genome sequences of Claviceps purpurea s.lat., including C. arundinis, C. humidiphila, and C. cf. spartinae, pseudomolecules for the pitch canker pathogen Fusarium circinatum, draft genome of Davidsoniella eucalypti, Grosmannia galeiformis, Quambalaria eucalypti, and Teratosphaeria destructans.</title>
        <authorList>
            <person name="Wingfield B.D."/>
            <person name="Liu M."/>
            <person name="Nguyen H.D."/>
            <person name="Lane F.A."/>
            <person name="Morgan S.W."/>
            <person name="De Vos L."/>
            <person name="Wilken P.M."/>
            <person name="Duong T.A."/>
            <person name="Aylward J."/>
            <person name="Coetzee M.P."/>
            <person name="Dadej K."/>
            <person name="De Beer Z.W."/>
            <person name="Findlay W."/>
            <person name="Havenga M."/>
            <person name="Kolarik M."/>
            <person name="Menzies J.G."/>
            <person name="Naidoo K."/>
            <person name="Pochopski O."/>
            <person name="Shoukouhi P."/>
            <person name="Santana Q.C."/>
            <person name="Seifert K.A."/>
            <person name="Soal N."/>
            <person name="Steenkamp E.T."/>
            <person name="Tatham C.T."/>
            <person name="van der Nest M.A."/>
            <person name="Wingfield M.J."/>
        </authorList>
    </citation>
    <scope>NUCLEOTIDE SEQUENCE [LARGE SCALE GENOMIC DNA]</scope>
    <source>
        <strain evidence="2">CMW44962</strain>
    </source>
</reference>
<keyword evidence="1" id="KW-1133">Transmembrane helix</keyword>
<dbReference type="Proteomes" id="UP001138500">
    <property type="component" value="Unassembled WGS sequence"/>
</dbReference>
<evidence type="ECO:0000313" key="3">
    <source>
        <dbReference type="Proteomes" id="UP001138500"/>
    </source>
</evidence>
<keyword evidence="1" id="KW-0812">Transmembrane</keyword>
<reference evidence="2 3" key="2">
    <citation type="journal article" date="2021" name="Curr. Genet.">
        <title>Genetic response to nitrogen starvation in the aggressive Eucalyptus foliar pathogen Teratosphaeria destructans.</title>
        <authorList>
            <person name="Havenga M."/>
            <person name="Wingfield B.D."/>
            <person name="Wingfield M.J."/>
            <person name="Dreyer L.L."/>
            <person name="Roets F."/>
            <person name="Aylward J."/>
        </authorList>
    </citation>
    <scope>NUCLEOTIDE SEQUENCE [LARGE SCALE GENOMIC DNA]</scope>
    <source>
        <strain evidence="2">CMW44962</strain>
    </source>
</reference>
<dbReference type="AlphaFoldDB" id="A0A9W7T135"/>
<accession>A0A9W7T135</accession>
<sequence>MRPVFNGGFSLARPLGLVFTLLFVFTYSWKLSDFGLKGLVHWSPRTQSNELLKQASTTNDLGIADEIDALLEEQSDQEDTDDHGDSAALLTDEDYVLEYGTQLNDFFTFDDMDEYDDEQDDDIQLELDLDSYDEKFDGHPFTDFGDARDSFHEVYSVSKQDRRYWPIHMDGNSIYNANLLPHPTRTDLWIAVGTHELRYGTDALSCNVGNYEGVLLCDAEAKPLPVASSIESRCEGSPGAGVDRLPGPRDIRLFWGPDVPYVMFGKPSTMICLGMYIQDARELIEPYGVESVAGSQLFHHETELKRPKQATESQWTLATIEKNWFVFWDVNGTAYVHFDIWPTRSFAKLDWDGSTGEELSPAAGTRDKMCLLDLMPLLRSEFQESLQQATNSLAITMCRRADPNCEQTADNTFVMTIFQRQLKHKGHKTYQPYIMLFNQSAPFNLHAISEKPLWIHGRTLLTNLNVSPRYLSPDLSVPANHTEMFYVTSMAWKRHGQKYHGYLDDPIWLNFGREADFGYKDAQGAAIDVLAESLVQDITLCRRWST</sequence>
<keyword evidence="3" id="KW-1185">Reference proteome</keyword>
<dbReference type="EMBL" id="RIBY02000113">
    <property type="protein sequence ID" value="KAH9845293.1"/>
    <property type="molecule type" value="Genomic_DNA"/>
</dbReference>
<proteinExistence type="predicted"/>
<evidence type="ECO:0000256" key="1">
    <source>
        <dbReference type="SAM" id="Phobius"/>
    </source>
</evidence>
<feature type="transmembrane region" description="Helical" evidence="1">
    <location>
        <begin position="12"/>
        <end position="29"/>
    </location>
</feature>